<organism evidence="1">
    <name type="scientific">Anguilla anguilla</name>
    <name type="common">European freshwater eel</name>
    <name type="synonym">Muraena anguilla</name>
    <dbReference type="NCBI Taxonomy" id="7936"/>
    <lineage>
        <taxon>Eukaryota</taxon>
        <taxon>Metazoa</taxon>
        <taxon>Chordata</taxon>
        <taxon>Craniata</taxon>
        <taxon>Vertebrata</taxon>
        <taxon>Euteleostomi</taxon>
        <taxon>Actinopterygii</taxon>
        <taxon>Neopterygii</taxon>
        <taxon>Teleostei</taxon>
        <taxon>Anguilliformes</taxon>
        <taxon>Anguillidae</taxon>
        <taxon>Anguilla</taxon>
    </lineage>
</organism>
<protein>
    <submittedName>
        <fullName evidence="1">Uncharacterized protein</fullName>
    </submittedName>
</protein>
<reference evidence="1" key="2">
    <citation type="journal article" date="2015" name="Fish Shellfish Immunol.">
        <title>Early steps in the European eel (Anguilla anguilla)-Vibrio vulnificus interaction in the gills: Role of the RtxA13 toxin.</title>
        <authorList>
            <person name="Callol A."/>
            <person name="Pajuelo D."/>
            <person name="Ebbesson L."/>
            <person name="Teles M."/>
            <person name="MacKenzie S."/>
            <person name="Amaro C."/>
        </authorList>
    </citation>
    <scope>NUCLEOTIDE SEQUENCE</scope>
</reference>
<proteinExistence type="predicted"/>
<name>A0A0E9R908_ANGAN</name>
<dbReference type="AlphaFoldDB" id="A0A0E9R908"/>
<evidence type="ECO:0000313" key="1">
    <source>
        <dbReference type="EMBL" id="JAH25247.1"/>
    </source>
</evidence>
<reference evidence="1" key="1">
    <citation type="submission" date="2014-11" db="EMBL/GenBank/DDBJ databases">
        <authorList>
            <person name="Amaro Gonzalez C."/>
        </authorList>
    </citation>
    <scope>NUCLEOTIDE SEQUENCE</scope>
</reference>
<dbReference type="EMBL" id="GBXM01083330">
    <property type="protein sequence ID" value="JAH25247.1"/>
    <property type="molecule type" value="Transcribed_RNA"/>
</dbReference>
<accession>A0A0E9R908</accession>
<sequence>MCIIQESTVLSNVMSAVSSDAMQRQGVEQGVVFLRSKPLDRRNSTPATLRRCCSWRLRRERRSSSRPWPSSTSSSKLNELLLNDCIYHSFS</sequence>